<reference evidence="1" key="1">
    <citation type="journal article" date="2016" name="Nat. Genet.">
        <title>A high-quality carrot genome assembly provides new insights into carotenoid accumulation and asterid genome evolution.</title>
        <authorList>
            <person name="Iorizzo M."/>
            <person name="Ellison S."/>
            <person name="Senalik D."/>
            <person name="Zeng P."/>
            <person name="Satapoomin P."/>
            <person name="Huang J."/>
            <person name="Bowman M."/>
            <person name="Iovene M."/>
            <person name="Sanseverino W."/>
            <person name="Cavagnaro P."/>
            <person name="Yildiz M."/>
            <person name="Macko-Podgorni A."/>
            <person name="Moranska E."/>
            <person name="Grzebelus E."/>
            <person name="Grzebelus D."/>
            <person name="Ashrafi H."/>
            <person name="Zheng Z."/>
            <person name="Cheng S."/>
            <person name="Spooner D."/>
            <person name="Van Deynze A."/>
            <person name="Simon P."/>
        </authorList>
    </citation>
    <scope>NUCLEOTIDE SEQUENCE</scope>
    <source>
        <tissue evidence="1">Leaf</tissue>
    </source>
</reference>
<dbReference type="EMBL" id="CP093350">
    <property type="protein sequence ID" value="WOH11686.1"/>
    <property type="molecule type" value="Genomic_DNA"/>
</dbReference>
<reference evidence="1" key="2">
    <citation type="submission" date="2022-03" db="EMBL/GenBank/DDBJ databases">
        <title>Draft title - Genomic analysis of global carrot germplasm unveils the trajectory of domestication and the origin of high carotenoid orange carrot.</title>
        <authorList>
            <person name="Iorizzo M."/>
            <person name="Ellison S."/>
            <person name="Senalik D."/>
            <person name="Macko-Podgorni A."/>
            <person name="Grzebelus D."/>
            <person name="Bostan H."/>
            <person name="Rolling W."/>
            <person name="Curaba J."/>
            <person name="Simon P."/>
        </authorList>
    </citation>
    <scope>NUCLEOTIDE SEQUENCE</scope>
    <source>
        <tissue evidence="1">Leaf</tissue>
    </source>
</reference>
<dbReference type="Proteomes" id="UP000077755">
    <property type="component" value="Chromosome 8"/>
</dbReference>
<accession>A0AAF0XS68</accession>
<gene>
    <name evidence="1" type="ORF">DCAR_0831176</name>
</gene>
<evidence type="ECO:0000313" key="1">
    <source>
        <dbReference type="EMBL" id="WOH11686.1"/>
    </source>
</evidence>
<sequence length="41" mass="4686">MVTVKTKGTCYIQNVKNLVNIVKADVVWDANWTVHNLILED</sequence>
<keyword evidence="2" id="KW-1185">Reference proteome</keyword>
<protein>
    <submittedName>
        <fullName evidence="1">Uncharacterized protein</fullName>
    </submittedName>
</protein>
<organism evidence="1 2">
    <name type="scientific">Daucus carota subsp. sativus</name>
    <name type="common">Carrot</name>
    <dbReference type="NCBI Taxonomy" id="79200"/>
    <lineage>
        <taxon>Eukaryota</taxon>
        <taxon>Viridiplantae</taxon>
        <taxon>Streptophyta</taxon>
        <taxon>Embryophyta</taxon>
        <taxon>Tracheophyta</taxon>
        <taxon>Spermatophyta</taxon>
        <taxon>Magnoliopsida</taxon>
        <taxon>eudicotyledons</taxon>
        <taxon>Gunneridae</taxon>
        <taxon>Pentapetalae</taxon>
        <taxon>asterids</taxon>
        <taxon>campanulids</taxon>
        <taxon>Apiales</taxon>
        <taxon>Apiaceae</taxon>
        <taxon>Apioideae</taxon>
        <taxon>Scandiceae</taxon>
        <taxon>Daucinae</taxon>
        <taxon>Daucus</taxon>
        <taxon>Daucus sect. Daucus</taxon>
    </lineage>
</organism>
<dbReference type="AlphaFoldDB" id="A0AAF0XS68"/>
<evidence type="ECO:0000313" key="2">
    <source>
        <dbReference type="Proteomes" id="UP000077755"/>
    </source>
</evidence>
<proteinExistence type="predicted"/>
<name>A0AAF0XS68_DAUCS</name>